<evidence type="ECO:0000313" key="2">
    <source>
        <dbReference type="Proteomes" id="UP001196870"/>
    </source>
</evidence>
<name>A0ABS5ESK3_9PROT</name>
<comment type="caution">
    <text evidence="1">The sequence shown here is derived from an EMBL/GenBank/DDBJ whole genome shotgun (WGS) entry which is preliminary data.</text>
</comment>
<dbReference type="SUPFAM" id="SSF52540">
    <property type="entry name" value="P-loop containing nucleoside triphosphate hydrolases"/>
    <property type="match status" value="1"/>
</dbReference>
<dbReference type="EMBL" id="JAAGBB010000002">
    <property type="protein sequence ID" value="MBR0663275.1"/>
    <property type="molecule type" value="Genomic_DNA"/>
</dbReference>
<dbReference type="CDD" id="cd01125">
    <property type="entry name" value="RepA_RSF1010_like"/>
    <property type="match status" value="1"/>
</dbReference>
<proteinExistence type="predicted"/>
<protein>
    <submittedName>
        <fullName evidence="1">AAA family ATPase</fullName>
    </submittedName>
</protein>
<dbReference type="InterPro" id="IPR038724">
    <property type="entry name" value="RepA"/>
</dbReference>
<accession>A0ABS5ESK3</accession>
<dbReference type="InterPro" id="IPR027417">
    <property type="entry name" value="P-loop_NTPase"/>
</dbReference>
<dbReference type="RefSeq" id="WP_211850860.1">
    <property type="nucleotide sequence ID" value="NZ_JAAGBB010000002.1"/>
</dbReference>
<organism evidence="1 2">
    <name type="scientific">Plastoroseomonas hellenica</name>
    <dbReference type="NCBI Taxonomy" id="2687306"/>
    <lineage>
        <taxon>Bacteria</taxon>
        <taxon>Pseudomonadati</taxon>
        <taxon>Pseudomonadota</taxon>
        <taxon>Alphaproteobacteria</taxon>
        <taxon>Acetobacterales</taxon>
        <taxon>Acetobacteraceae</taxon>
        <taxon>Plastoroseomonas</taxon>
    </lineage>
</organism>
<dbReference type="Proteomes" id="UP001196870">
    <property type="component" value="Unassembled WGS sequence"/>
</dbReference>
<dbReference type="Gene3D" id="3.40.50.300">
    <property type="entry name" value="P-loop containing nucleotide triphosphate hydrolases"/>
    <property type="match status" value="1"/>
</dbReference>
<reference evidence="2" key="1">
    <citation type="journal article" date="2021" name="Syst. Appl. Microbiol.">
        <title>Roseomonas hellenica sp. nov., isolated from roots of wild-growing Alkanna tinctoria.</title>
        <authorList>
            <person name="Rat A."/>
            <person name="Naranjo H.D."/>
            <person name="Lebbe L."/>
            <person name="Cnockaert M."/>
            <person name="Krigas N."/>
            <person name="Grigoriadou K."/>
            <person name="Maloupa E."/>
            <person name="Willems A."/>
        </authorList>
    </citation>
    <scope>NUCLEOTIDE SEQUENCE [LARGE SCALE GENOMIC DNA]</scope>
    <source>
        <strain evidence="2">LMG 31523</strain>
    </source>
</reference>
<sequence length="389" mass="42202">MTSADTEDFSAAFAAARRAGPILFPRIGPPVAPAALPPLPPLPLTWFHEIAPELEAREIVQGLIGEQSAIVVYGASNVGKTFWTTDLALHVAAGRRWCGRRVAQGGVIYCALEGGRGFQNRVTAWKRRHGMEDARIPFAAIRASLNLLEPEADPRRLVDAAREVAARMEVPVTLIVIDTLARAFGGGDENGPEDMGALIRNMDMIREATGASVLFVHHSGKDQARGARGHTSLRAAVDTEIEVTADKEGAGKTATTVKQRDLEKGEGFPFTLKRVELGRNQHGEPVTSCVVEAGTGMLAGGPQRDPEEAALRERIAHLLGPDGQMLARRVCEELGWPVNGRNNARVAGLIPLHPDHAEITMGEQRIRMWRTRDGDSLTAPFKIRRQDLS</sequence>
<keyword evidence="2" id="KW-1185">Reference proteome</keyword>
<evidence type="ECO:0000313" key="1">
    <source>
        <dbReference type="EMBL" id="MBR0663275.1"/>
    </source>
</evidence>
<dbReference type="Pfam" id="PF13481">
    <property type="entry name" value="AAA_25"/>
    <property type="match status" value="1"/>
</dbReference>
<gene>
    <name evidence="1" type="ORF">GXW71_02795</name>
</gene>